<dbReference type="PANTHER" id="PTHR38590:SF1">
    <property type="entry name" value="BLL0828 PROTEIN"/>
    <property type="match status" value="1"/>
</dbReference>
<dbReference type="EMBL" id="PFRH01000005">
    <property type="protein sequence ID" value="PJC52954.1"/>
    <property type="molecule type" value="Genomic_DNA"/>
</dbReference>
<protein>
    <recommendedName>
        <fullName evidence="1">DUF559 domain-containing protein</fullName>
    </recommendedName>
</protein>
<sequence>MKPRIQNKKEYLHIRKQLRNDPTTAERVLWKYLRNVQMGRYKFRRQHGIGNYVVDFYCPKLKLIIELDGWIHGEEEQKKKDVVRQAYLETQGFLVIRYTNAQIRAGHHPRYRHHATGCIETISRPRWYTCTTTYKTTESRLSECSLFYYLQHQVIPLPCRISRSRTKTVCLRSHGKLD</sequence>
<evidence type="ECO:0000259" key="1">
    <source>
        <dbReference type="Pfam" id="PF04480"/>
    </source>
</evidence>
<dbReference type="AlphaFoldDB" id="A0A2M8FB41"/>
<evidence type="ECO:0000313" key="3">
    <source>
        <dbReference type="Proteomes" id="UP000231456"/>
    </source>
</evidence>
<feature type="domain" description="DUF559" evidence="1">
    <location>
        <begin position="15"/>
        <end position="105"/>
    </location>
</feature>
<evidence type="ECO:0000313" key="2">
    <source>
        <dbReference type="EMBL" id="PJC52954.1"/>
    </source>
</evidence>
<comment type="caution">
    <text evidence="2">The sequence shown here is derived from an EMBL/GenBank/DDBJ whole genome shotgun (WGS) entry which is preliminary data.</text>
</comment>
<dbReference type="InterPro" id="IPR007569">
    <property type="entry name" value="DUF559"/>
</dbReference>
<proteinExistence type="predicted"/>
<gene>
    <name evidence="2" type="ORF">CO030_00185</name>
</gene>
<dbReference type="Gene3D" id="3.40.960.10">
    <property type="entry name" value="VSR Endonuclease"/>
    <property type="match status" value="1"/>
</dbReference>
<dbReference type="InterPro" id="IPR011335">
    <property type="entry name" value="Restrct_endonuc-II-like"/>
</dbReference>
<reference evidence="3" key="1">
    <citation type="submission" date="2017-09" db="EMBL/GenBank/DDBJ databases">
        <title>Depth-based differentiation of microbial function through sediment-hosted aquifers and enrichment of novel symbionts in the deep terrestrial subsurface.</title>
        <authorList>
            <person name="Probst A.J."/>
            <person name="Ladd B."/>
            <person name="Jarett J.K."/>
            <person name="Geller-Mcgrath D.E."/>
            <person name="Sieber C.M.K."/>
            <person name="Emerson J.B."/>
            <person name="Anantharaman K."/>
            <person name="Thomas B.C."/>
            <person name="Malmstrom R."/>
            <person name="Stieglmeier M."/>
            <person name="Klingl A."/>
            <person name="Woyke T."/>
            <person name="Ryan C.M."/>
            <person name="Banfield J.F."/>
        </authorList>
    </citation>
    <scope>NUCLEOTIDE SEQUENCE [LARGE SCALE GENOMIC DNA]</scope>
</reference>
<dbReference type="Proteomes" id="UP000231456">
    <property type="component" value="Unassembled WGS sequence"/>
</dbReference>
<dbReference type="Pfam" id="PF04480">
    <property type="entry name" value="DUF559"/>
    <property type="match status" value="1"/>
</dbReference>
<dbReference type="InterPro" id="IPR047216">
    <property type="entry name" value="Endonuclease_DUF559_bact"/>
</dbReference>
<name>A0A2M8FB41_9BACT</name>
<dbReference type="SUPFAM" id="SSF52980">
    <property type="entry name" value="Restriction endonuclease-like"/>
    <property type="match status" value="1"/>
</dbReference>
<accession>A0A2M8FB41</accession>
<organism evidence="2 3">
    <name type="scientific">Candidatus Magasanikbacteria bacterium CG_4_9_14_0_2_um_filter_42_11</name>
    <dbReference type="NCBI Taxonomy" id="1974643"/>
    <lineage>
        <taxon>Bacteria</taxon>
        <taxon>Candidatus Magasanikiibacteriota</taxon>
    </lineage>
</organism>
<dbReference type="CDD" id="cd01038">
    <property type="entry name" value="Endonuclease_DUF559"/>
    <property type="match status" value="1"/>
</dbReference>
<dbReference type="PANTHER" id="PTHR38590">
    <property type="entry name" value="BLL0828 PROTEIN"/>
    <property type="match status" value="1"/>
</dbReference>